<evidence type="ECO:0000313" key="3">
    <source>
        <dbReference type="Proteomes" id="UP000542342"/>
    </source>
</evidence>
<reference evidence="2 3" key="1">
    <citation type="submission" date="2020-07" db="EMBL/GenBank/DDBJ databases">
        <title>Thermogemmata thermophila gen. nov., sp. nov., a novel moderate thermophilic planctomycete from a Kamchatka hot spring.</title>
        <authorList>
            <person name="Elcheninov A.G."/>
            <person name="Podosokorskaya O.A."/>
            <person name="Kovaleva O.L."/>
            <person name="Novikov A."/>
            <person name="Bonch-Osmolovskaya E.A."/>
            <person name="Toshchakov S.V."/>
            <person name="Kublanov I.V."/>
        </authorList>
    </citation>
    <scope>NUCLEOTIDE SEQUENCE [LARGE SCALE GENOMIC DNA]</scope>
    <source>
        <strain evidence="2 3">2918</strain>
    </source>
</reference>
<feature type="transmembrane region" description="Helical" evidence="1">
    <location>
        <begin position="163"/>
        <end position="183"/>
    </location>
</feature>
<feature type="transmembrane region" description="Helical" evidence="1">
    <location>
        <begin position="368"/>
        <end position="385"/>
    </location>
</feature>
<feature type="transmembrane region" description="Helical" evidence="1">
    <location>
        <begin position="218"/>
        <end position="250"/>
    </location>
</feature>
<organism evidence="2 3">
    <name type="scientific">Thermogemmata fonticola</name>
    <dbReference type="NCBI Taxonomy" id="2755323"/>
    <lineage>
        <taxon>Bacteria</taxon>
        <taxon>Pseudomonadati</taxon>
        <taxon>Planctomycetota</taxon>
        <taxon>Planctomycetia</taxon>
        <taxon>Gemmatales</taxon>
        <taxon>Gemmataceae</taxon>
        <taxon>Thermogemmata</taxon>
    </lineage>
</organism>
<protein>
    <recommendedName>
        <fullName evidence="4">Glycosyltransferase RgtA/B/C/D-like domain-containing protein</fullName>
    </recommendedName>
</protein>
<feature type="transmembrane region" description="Helical" evidence="1">
    <location>
        <begin position="405"/>
        <end position="423"/>
    </location>
</feature>
<keyword evidence="1" id="KW-0812">Transmembrane</keyword>
<keyword evidence="3" id="KW-1185">Reference proteome</keyword>
<evidence type="ECO:0000313" key="2">
    <source>
        <dbReference type="EMBL" id="MBA2227350.1"/>
    </source>
</evidence>
<dbReference type="Proteomes" id="UP000542342">
    <property type="component" value="Unassembled WGS sequence"/>
</dbReference>
<dbReference type="EMBL" id="JACEFB010000013">
    <property type="protein sequence ID" value="MBA2227350.1"/>
    <property type="molecule type" value="Genomic_DNA"/>
</dbReference>
<feature type="transmembrane region" description="Helical" evidence="1">
    <location>
        <begin position="271"/>
        <end position="290"/>
    </location>
</feature>
<evidence type="ECO:0000256" key="1">
    <source>
        <dbReference type="SAM" id="Phobius"/>
    </source>
</evidence>
<comment type="caution">
    <text evidence="2">The sequence shown here is derived from an EMBL/GenBank/DDBJ whole genome shotgun (WGS) entry which is preliminary data.</text>
</comment>
<dbReference type="RefSeq" id="WP_194539213.1">
    <property type="nucleotide sequence ID" value="NZ_JACEFB010000013.1"/>
</dbReference>
<dbReference type="AlphaFoldDB" id="A0A7V8VG88"/>
<keyword evidence="1" id="KW-0472">Membrane</keyword>
<feature type="transmembrane region" description="Helical" evidence="1">
    <location>
        <begin position="39"/>
        <end position="59"/>
    </location>
</feature>
<proteinExistence type="predicted"/>
<gene>
    <name evidence="2" type="ORF">H0921_14410</name>
</gene>
<evidence type="ECO:0008006" key="4">
    <source>
        <dbReference type="Google" id="ProtNLM"/>
    </source>
</evidence>
<accession>A0A7V8VG88</accession>
<sequence length="582" mass="64574">MPNDKGGEAAAEQEPGPYYGGPLGAGIDWADPNSPLARWYFSSAGVAAAGLLGIALYLLSAMPLMHTDFWSHLKYGEWIVSHRTLPAVEPLCPFTDKERPFFDAMWLSQVVYYSVFRAGASLAGQSDLRRLEGGVEAIRLLHAVVGVIVLGLFAWSVRQGSGSAAWGTGAVIYGLVMLLPLLVVQRPQTLAFLPFMSSLVLLRPWIGEEKTASARVLWLFPLLMVVWANLHGSFVIGLLLAAMAVVSGWLREIGHKRGSLSRWWSHRPLRSWTLSLMISVGAIALLNPYGPRLYLHVLEFGAHPNLRTMAEWQPLEWTWGPGGHWSYVLLAAMLLVTLGITRRLGGIFPVLLLLTFGLWPLFQQRMMAWWAPLAFWIMAPVWTAWAQERSWSWKAGIPSFRKTALAGLIVIVAFIAAPASFWLKAGRPRPFASALYPATPYGVARAIRGEDPGDSGRARMLAQALKTAGIASPPGPVFCSERQGEYLLWALPADRPVMMFNHAQLFTTEHWSRCLAVKEGEPGGEAILQQYGAVWIVVETHYHPQLCSLIRQHPQWKVVLDEEGVRELPPDARLFVAVRQSR</sequence>
<keyword evidence="1" id="KW-1133">Transmembrane helix</keyword>
<feature type="transmembrane region" description="Helical" evidence="1">
    <location>
        <begin position="137"/>
        <end position="157"/>
    </location>
</feature>
<feature type="transmembrane region" description="Helical" evidence="1">
    <location>
        <begin position="190"/>
        <end position="206"/>
    </location>
</feature>
<feature type="transmembrane region" description="Helical" evidence="1">
    <location>
        <begin position="324"/>
        <end position="341"/>
    </location>
</feature>
<name>A0A7V8VG88_9BACT</name>
<feature type="transmembrane region" description="Helical" evidence="1">
    <location>
        <begin position="346"/>
        <end position="362"/>
    </location>
</feature>